<protein>
    <recommendedName>
        <fullName evidence="2 7">DNA repair protein RecO</fullName>
    </recommendedName>
    <alternativeName>
        <fullName evidence="6 7">Recombination protein O</fullName>
    </alternativeName>
</protein>
<evidence type="ECO:0000256" key="6">
    <source>
        <dbReference type="ARBA" id="ARBA00033409"/>
    </source>
</evidence>
<dbReference type="Pfam" id="PF11967">
    <property type="entry name" value="RecO_N"/>
    <property type="match status" value="1"/>
</dbReference>
<keyword evidence="5 7" id="KW-0234">DNA repair</keyword>
<evidence type="ECO:0000256" key="5">
    <source>
        <dbReference type="ARBA" id="ARBA00023204"/>
    </source>
</evidence>
<dbReference type="GO" id="GO:0006302">
    <property type="term" value="P:double-strand break repair"/>
    <property type="evidence" value="ECO:0007669"/>
    <property type="project" value="TreeGrafter"/>
</dbReference>
<dbReference type="InterPro" id="IPR012340">
    <property type="entry name" value="NA-bd_OB-fold"/>
</dbReference>
<dbReference type="AlphaFoldDB" id="A0A4Y7REN9"/>
<organism evidence="9 10">
    <name type="scientific">Pelotomaculum schinkii</name>
    <dbReference type="NCBI Taxonomy" id="78350"/>
    <lineage>
        <taxon>Bacteria</taxon>
        <taxon>Bacillati</taxon>
        <taxon>Bacillota</taxon>
        <taxon>Clostridia</taxon>
        <taxon>Eubacteriales</taxon>
        <taxon>Desulfotomaculaceae</taxon>
        <taxon>Pelotomaculum</taxon>
    </lineage>
</organism>
<sequence>MQLVKLYKADAIVLRSRDCGEGNKILVLYSREYGKLRVIAHGVAKPSSRKRGAVQLFSRTNFLIHRGRELDSVSQCEVVEMFPALRRDLGSISRASYMAELVDAFTAEGEPNGPLFLLLLAALRLLAVKDPELLIRAFEIKAAGLLGYSPVLDACASCGAELLQGPLSFSPSMGGVLCGDCSTADLDAAPCNRGQVEVLKILADWDPARLHQLKVDEPTRKQLQNMLRKYIRYHLEGELKSAAFLSRYV</sequence>
<feature type="domain" description="DNA replication/recombination mediator RecO N-terminal" evidence="8">
    <location>
        <begin position="6"/>
        <end position="82"/>
    </location>
</feature>
<evidence type="ECO:0000256" key="4">
    <source>
        <dbReference type="ARBA" id="ARBA00023172"/>
    </source>
</evidence>
<dbReference type="Pfam" id="PF02565">
    <property type="entry name" value="RecO_C"/>
    <property type="match status" value="1"/>
</dbReference>
<evidence type="ECO:0000256" key="1">
    <source>
        <dbReference type="ARBA" id="ARBA00007452"/>
    </source>
</evidence>
<dbReference type="GO" id="GO:0043590">
    <property type="term" value="C:bacterial nucleoid"/>
    <property type="evidence" value="ECO:0007669"/>
    <property type="project" value="TreeGrafter"/>
</dbReference>
<dbReference type="EMBL" id="QFGA01000001">
    <property type="protein sequence ID" value="TEB07210.1"/>
    <property type="molecule type" value="Genomic_DNA"/>
</dbReference>
<dbReference type="InterPro" id="IPR003717">
    <property type="entry name" value="RecO"/>
</dbReference>
<keyword evidence="3 7" id="KW-0227">DNA damage</keyword>
<proteinExistence type="inferred from homology"/>
<gene>
    <name evidence="7 9" type="primary">recO</name>
    <name evidence="9" type="ORF">Psch_00757</name>
</gene>
<dbReference type="GO" id="GO:0006310">
    <property type="term" value="P:DNA recombination"/>
    <property type="evidence" value="ECO:0007669"/>
    <property type="project" value="UniProtKB-UniRule"/>
</dbReference>
<dbReference type="Gene3D" id="2.40.50.140">
    <property type="entry name" value="Nucleic acid-binding proteins"/>
    <property type="match status" value="1"/>
</dbReference>
<evidence type="ECO:0000259" key="8">
    <source>
        <dbReference type="Pfam" id="PF11967"/>
    </source>
</evidence>
<dbReference type="SUPFAM" id="SSF50249">
    <property type="entry name" value="Nucleic acid-binding proteins"/>
    <property type="match status" value="1"/>
</dbReference>
<dbReference type="InterPro" id="IPR022572">
    <property type="entry name" value="DNA_rep/recomb_RecO_N"/>
</dbReference>
<dbReference type="PANTHER" id="PTHR33991">
    <property type="entry name" value="DNA REPAIR PROTEIN RECO"/>
    <property type="match status" value="1"/>
</dbReference>
<dbReference type="SUPFAM" id="SSF57863">
    <property type="entry name" value="ArfGap/RecO-like zinc finger"/>
    <property type="match status" value="1"/>
</dbReference>
<evidence type="ECO:0000256" key="3">
    <source>
        <dbReference type="ARBA" id="ARBA00022763"/>
    </source>
</evidence>
<evidence type="ECO:0000256" key="7">
    <source>
        <dbReference type="HAMAP-Rule" id="MF_00201"/>
    </source>
</evidence>
<comment type="function">
    <text evidence="7">Involved in DNA repair and RecF pathway recombination.</text>
</comment>
<evidence type="ECO:0000313" key="9">
    <source>
        <dbReference type="EMBL" id="TEB07210.1"/>
    </source>
</evidence>
<dbReference type="InterPro" id="IPR037278">
    <property type="entry name" value="ARFGAP/RecO"/>
</dbReference>
<dbReference type="InterPro" id="IPR042242">
    <property type="entry name" value="RecO_C"/>
</dbReference>
<comment type="caution">
    <text evidence="9">The sequence shown here is derived from an EMBL/GenBank/DDBJ whole genome shotgun (WGS) entry which is preliminary data.</text>
</comment>
<keyword evidence="4 7" id="KW-0233">DNA recombination</keyword>
<comment type="similarity">
    <text evidence="1 7">Belongs to the RecO family.</text>
</comment>
<keyword evidence="10" id="KW-1185">Reference proteome</keyword>
<name>A0A4Y7REN9_9FIRM</name>
<evidence type="ECO:0000313" key="10">
    <source>
        <dbReference type="Proteomes" id="UP000298324"/>
    </source>
</evidence>
<dbReference type="NCBIfam" id="TIGR00613">
    <property type="entry name" value="reco"/>
    <property type="match status" value="1"/>
</dbReference>
<dbReference type="PANTHER" id="PTHR33991:SF1">
    <property type="entry name" value="DNA REPAIR PROTEIN RECO"/>
    <property type="match status" value="1"/>
</dbReference>
<dbReference type="Proteomes" id="UP000298324">
    <property type="component" value="Unassembled WGS sequence"/>
</dbReference>
<evidence type="ECO:0000256" key="2">
    <source>
        <dbReference type="ARBA" id="ARBA00021310"/>
    </source>
</evidence>
<dbReference type="HAMAP" id="MF_00201">
    <property type="entry name" value="RecO"/>
    <property type="match status" value="1"/>
</dbReference>
<reference evidence="9 10" key="1">
    <citation type="journal article" date="2018" name="Environ. Microbiol.">
        <title>Novel energy conservation strategies and behaviour of Pelotomaculum schinkii driving syntrophic propionate catabolism.</title>
        <authorList>
            <person name="Hidalgo-Ahumada C.A.P."/>
            <person name="Nobu M.K."/>
            <person name="Narihiro T."/>
            <person name="Tamaki H."/>
            <person name="Liu W.T."/>
            <person name="Kamagata Y."/>
            <person name="Stams A.J.M."/>
            <person name="Imachi H."/>
            <person name="Sousa D.Z."/>
        </authorList>
    </citation>
    <scope>NUCLEOTIDE SEQUENCE [LARGE SCALE GENOMIC DNA]</scope>
    <source>
        <strain evidence="9 10">HH</strain>
    </source>
</reference>
<dbReference type="Gene3D" id="1.20.1440.120">
    <property type="entry name" value="Recombination protein O, C-terminal domain"/>
    <property type="match status" value="1"/>
</dbReference>
<accession>A0A4Y7REN9</accession>